<evidence type="ECO:0000313" key="2">
    <source>
        <dbReference type="EMBL" id="AEM38225.1"/>
    </source>
</evidence>
<dbReference type="KEGG" id="pfm:Pyrfu_0353"/>
<dbReference type="InParanoid" id="G0EFQ4"/>
<dbReference type="RefSeq" id="WP_014025902.1">
    <property type="nucleotide sequence ID" value="NC_015931.1"/>
</dbReference>
<feature type="transmembrane region" description="Helical" evidence="1">
    <location>
        <begin position="83"/>
        <end position="105"/>
    </location>
</feature>
<gene>
    <name evidence="2" type="ordered locus">Pyrfu_0353</name>
</gene>
<proteinExistence type="predicted"/>
<evidence type="ECO:0000256" key="1">
    <source>
        <dbReference type="SAM" id="Phobius"/>
    </source>
</evidence>
<dbReference type="STRING" id="694429.Pyrfu_0353"/>
<organism evidence="2 3">
    <name type="scientific">Pyrolobus fumarii (strain DSM 11204 / 1A)</name>
    <dbReference type="NCBI Taxonomy" id="694429"/>
    <lineage>
        <taxon>Archaea</taxon>
        <taxon>Thermoproteota</taxon>
        <taxon>Thermoprotei</taxon>
        <taxon>Desulfurococcales</taxon>
        <taxon>Pyrodictiaceae</taxon>
        <taxon>Pyrolobus</taxon>
    </lineage>
</organism>
<feature type="transmembrane region" description="Helical" evidence="1">
    <location>
        <begin position="49"/>
        <end position="71"/>
    </location>
</feature>
<sequence length="142" mass="14975">MSHNPFIIVEMALEDVLHSFLQMGLRAIHAAETAFMAWLRTLGVNAQPLINVPLLAAFSVTLVLVGLVESFTEGFRHGLRGAISIAVPYFTVVVLATLTLSLFGVRPAVDPVSAALSTSAMILGGVVGEMRCKVASVAGNRG</sequence>
<dbReference type="Proteomes" id="UP000001037">
    <property type="component" value="Chromosome"/>
</dbReference>
<name>G0EFQ4_PYRF1</name>
<keyword evidence="1" id="KW-0472">Membrane</keyword>
<reference evidence="2 3" key="1">
    <citation type="journal article" date="2011" name="Stand. Genomic Sci.">
        <title>Complete genome sequence of the hyperthermophilic chemolithoautotroph Pyrolobus fumarii type strain (1A).</title>
        <authorList>
            <person name="Anderson I."/>
            <person name="Goker M."/>
            <person name="Nolan M."/>
            <person name="Lucas S."/>
            <person name="Hammon N."/>
            <person name="Deshpande S."/>
            <person name="Cheng J.F."/>
            <person name="Tapia R."/>
            <person name="Han C."/>
            <person name="Goodwin L."/>
            <person name="Pitluck S."/>
            <person name="Huntemann M."/>
            <person name="Liolios K."/>
            <person name="Ivanova N."/>
            <person name="Pagani I."/>
            <person name="Mavromatis K."/>
            <person name="Ovchinikova G."/>
            <person name="Pati A."/>
            <person name="Chen A."/>
            <person name="Palaniappan K."/>
            <person name="Land M."/>
            <person name="Hauser L."/>
            <person name="Brambilla E.M."/>
            <person name="Huber H."/>
            <person name="Yasawong M."/>
            <person name="Rohde M."/>
            <person name="Spring S."/>
            <person name="Abt B."/>
            <person name="Sikorski J."/>
            <person name="Wirth R."/>
            <person name="Detter J.C."/>
            <person name="Woyke T."/>
            <person name="Bristow J."/>
            <person name="Eisen J.A."/>
            <person name="Markowitz V."/>
            <person name="Hugenholtz P."/>
            <person name="Kyrpides N.C."/>
            <person name="Klenk H.P."/>
            <person name="Lapidus A."/>
        </authorList>
    </citation>
    <scope>NUCLEOTIDE SEQUENCE [LARGE SCALE GENOMIC DNA]</scope>
    <source>
        <strain evidence="3">DSM 11204 / 1A</strain>
    </source>
</reference>
<dbReference type="AlphaFoldDB" id="G0EFQ4"/>
<protein>
    <submittedName>
        <fullName evidence="2">Uncharacterized protein</fullName>
    </submittedName>
</protein>
<keyword evidence="1" id="KW-1133">Transmembrane helix</keyword>
<dbReference type="HOGENOM" id="CLU_1811522_0_0_2"/>
<evidence type="ECO:0000313" key="3">
    <source>
        <dbReference type="Proteomes" id="UP000001037"/>
    </source>
</evidence>
<keyword evidence="3" id="KW-1185">Reference proteome</keyword>
<dbReference type="EMBL" id="CP002838">
    <property type="protein sequence ID" value="AEM38225.1"/>
    <property type="molecule type" value="Genomic_DNA"/>
</dbReference>
<keyword evidence="1" id="KW-0812">Transmembrane</keyword>
<dbReference type="GeneID" id="11139997"/>
<accession>G0EFQ4</accession>